<protein>
    <submittedName>
        <fullName evidence="2">Uncharacterized protein</fullName>
    </submittedName>
</protein>
<feature type="compositionally biased region" description="Pro residues" evidence="1">
    <location>
        <begin position="21"/>
        <end position="34"/>
    </location>
</feature>
<evidence type="ECO:0000256" key="1">
    <source>
        <dbReference type="SAM" id="MobiDB-lite"/>
    </source>
</evidence>
<reference evidence="2 3" key="1">
    <citation type="journal article" date="2015" name="Nat. Commun.">
        <title>Outbred genome sequencing and CRISPR/Cas9 gene editing in butterflies.</title>
        <authorList>
            <person name="Li X."/>
            <person name="Fan D."/>
            <person name="Zhang W."/>
            <person name="Liu G."/>
            <person name="Zhang L."/>
            <person name="Zhao L."/>
            <person name="Fang X."/>
            <person name="Chen L."/>
            <person name="Dong Y."/>
            <person name="Chen Y."/>
            <person name="Ding Y."/>
            <person name="Zhao R."/>
            <person name="Feng M."/>
            <person name="Zhu Y."/>
            <person name="Feng Y."/>
            <person name="Jiang X."/>
            <person name="Zhu D."/>
            <person name="Xiang H."/>
            <person name="Feng X."/>
            <person name="Li S."/>
            <person name="Wang J."/>
            <person name="Zhang G."/>
            <person name="Kronforst M.R."/>
            <person name="Wang W."/>
        </authorList>
    </citation>
    <scope>NUCLEOTIDE SEQUENCE [LARGE SCALE GENOMIC DNA]</scope>
    <source>
        <strain evidence="2">Ya'a_city_454_Px</strain>
        <tissue evidence="2">Whole body</tissue>
    </source>
</reference>
<dbReference type="EMBL" id="KQ459586">
    <property type="protein sequence ID" value="KPI98080.1"/>
    <property type="molecule type" value="Genomic_DNA"/>
</dbReference>
<keyword evidence="3" id="KW-1185">Reference proteome</keyword>
<evidence type="ECO:0000313" key="3">
    <source>
        <dbReference type="Proteomes" id="UP000053268"/>
    </source>
</evidence>
<name>A0A194Q3U7_PAPXU</name>
<organism evidence="2 3">
    <name type="scientific">Papilio xuthus</name>
    <name type="common">Asian swallowtail butterfly</name>
    <dbReference type="NCBI Taxonomy" id="66420"/>
    <lineage>
        <taxon>Eukaryota</taxon>
        <taxon>Metazoa</taxon>
        <taxon>Ecdysozoa</taxon>
        <taxon>Arthropoda</taxon>
        <taxon>Hexapoda</taxon>
        <taxon>Insecta</taxon>
        <taxon>Pterygota</taxon>
        <taxon>Neoptera</taxon>
        <taxon>Endopterygota</taxon>
        <taxon>Lepidoptera</taxon>
        <taxon>Glossata</taxon>
        <taxon>Ditrysia</taxon>
        <taxon>Papilionoidea</taxon>
        <taxon>Papilionidae</taxon>
        <taxon>Papilioninae</taxon>
        <taxon>Papilio</taxon>
    </lineage>
</organism>
<proteinExistence type="predicted"/>
<sequence>MVKDTDFRSRVPSARRQSPVVAPPEPAAPLPPLPASRTQSQRPAMTTVVECTNKLRWLDETIILYQIQQHPLLKFII</sequence>
<accession>A0A194Q3U7</accession>
<evidence type="ECO:0000313" key="2">
    <source>
        <dbReference type="EMBL" id="KPI98080.1"/>
    </source>
</evidence>
<gene>
    <name evidence="2" type="ORF">RR46_11201</name>
</gene>
<dbReference type="Proteomes" id="UP000053268">
    <property type="component" value="Unassembled WGS sequence"/>
</dbReference>
<dbReference type="AlphaFoldDB" id="A0A194Q3U7"/>
<feature type="region of interest" description="Disordered" evidence="1">
    <location>
        <begin position="1"/>
        <end position="45"/>
    </location>
</feature>